<evidence type="ECO:0000313" key="1">
    <source>
        <dbReference type="EMBL" id="JAE07437.1"/>
    </source>
</evidence>
<protein>
    <submittedName>
        <fullName evidence="1">Uncharacterized protein</fullName>
    </submittedName>
</protein>
<name>A0A0A9F517_ARUDO</name>
<dbReference type="EMBL" id="GBRH01190459">
    <property type="protein sequence ID" value="JAE07437.1"/>
    <property type="molecule type" value="Transcribed_RNA"/>
</dbReference>
<organism evidence="1">
    <name type="scientific">Arundo donax</name>
    <name type="common">Giant reed</name>
    <name type="synonym">Donax arundinaceus</name>
    <dbReference type="NCBI Taxonomy" id="35708"/>
    <lineage>
        <taxon>Eukaryota</taxon>
        <taxon>Viridiplantae</taxon>
        <taxon>Streptophyta</taxon>
        <taxon>Embryophyta</taxon>
        <taxon>Tracheophyta</taxon>
        <taxon>Spermatophyta</taxon>
        <taxon>Magnoliopsida</taxon>
        <taxon>Liliopsida</taxon>
        <taxon>Poales</taxon>
        <taxon>Poaceae</taxon>
        <taxon>PACMAD clade</taxon>
        <taxon>Arundinoideae</taxon>
        <taxon>Arundineae</taxon>
        <taxon>Arundo</taxon>
    </lineage>
</organism>
<sequence length="38" mass="4162">MSLAVSNRLRRSQAMGAAVIKLTWCGHLFATRSRVVSS</sequence>
<reference evidence="1" key="2">
    <citation type="journal article" date="2015" name="Data Brief">
        <title>Shoot transcriptome of the giant reed, Arundo donax.</title>
        <authorList>
            <person name="Barrero R.A."/>
            <person name="Guerrero F.D."/>
            <person name="Moolhuijzen P."/>
            <person name="Goolsby J.A."/>
            <person name="Tidwell J."/>
            <person name="Bellgard S.E."/>
            <person name="Bellgard M.I."/>
        </authorList>
    </citation>
    <scope>NUCLEOTIDE SEQUENCE</scope>
    <source>
        <tissue evidence="1">Shoot tissue taken approximately 20 cm above the soil surface</tissue>
    </source>
</reference>
<reference evidence="1" key="1">
    <citation type="submission" date="2014-09" db="EMBL/GenBank/DDBJ databases">
        <authorList>
            <person name="Magalhaes I.L.F."/>
            <person name="Oliveira U."/>
            <person name="Santos F.R."/>
            <person name="Vidigal T.H.D.A."/>
            <person name="Brescovit A.D."/>
            <person name="Santos A.J."/>
        </authorList>
    </citation>
    <scope>NUCLEOTIDE SEQUENCE</scope>
    <source>
        <tissue evidence="1">Shoot tissue taken approximately 20 cm above the soil surface</tissue>
    </source>
</reference>
<accession>A0A0A9F517</accession>
<dbReference type="AlphaFoldDB" id="A0A0A9F517"/>
<proteinExistence type="predicted"/>